<evidence type="ECO:0000313" key="2">
    <source>
        <dbReference type="EMBL" id="RLE46565.1"/>
    </source>
</evidence>
<dbReference type="AlphaFoldDB" id="A0A497ELW6"/>
<dbReference type="InterPro" id="IPR029014">
    <property type="entry name" value="NiFe-Hase_large"/>
</dbReference>
<dbReference type="SUPFAM" id="SSF56762">
    <property type="entry name" value="HydB/Nqo4-like"/>
    <property type="match status" value="1"/>
</dbReference>
<dbReference type="PANTHER" id="PTHR11993:SF10">
    <property type="entry name" value="NADH DEHYDROGENASE [UBIQUINONE] IRON-SULFUR PROTEIN 2, MITOCHONDRIAL"/>
    <property type="match status" value="1"/>
</dbReference>
<dbReference type="GO" id="GO:0048038">
    <property type="term" value="F:quinone binding"/>
    <property type="evidence" value="ECO:0007669"/>
    <property type="project" value="InterPro"/>
</dbReference>
<name>A0A497ELW6_9CREN</name>
<dbReference type="InterPro" id="IPR001135">
    <property type="entry name" value="NADH_Q_OxRdtase_suD"/>
</dbReference>
<dbReference type="NCBIfam" id="NF004739">
    <property type="entry name" value="PRK06075.1"/>
    <property type="match status" value="1"/>
</dbReference>
<feature type="domain" description="NADH-quinone oxidoreductase subunit D" evidence="1">
    <location>
        <begin position="121"/>
        <end position="388"/>
    </location>
</feature>
<gene>
    <name evidence="2" type="ORF">DRJ31_09895</name>
</gene>
<dbReference type="EC" id="1.6.5.11" evidence="2"/>
<dbReference type="GO" id="GO:0016651">
    <property type="term" value="F:oxidoreductase activity, acting on NAD(P)H"/>
    <property type="evidence" value="ECO:0007669"/>
    <property type="project" value="InterPro"/>
</dbReference>
<sequence length="388" mass="44286">MSGEDRYIELLWGPQHPSSGHMRFIVKMDGDVVSEFYPDPGYRHVGIEKIAETKTYIQIIPLIERPAILDAANLNFVYVLALEKLLDIEAPPRAQYLRTMMAEFNRIASHLYGIGIFGIMIGSSTEFMWAFGDREIIIELMQMVGGARLTYSYMVPGGVRNDLPDGFKEKALKGLKYIERRLEDHKRIFLENAVTLSRLVGVGVIKKEEAIKLGIVGPNLRASGVRYDVRKAEPYGAYPELDFEMAVREEGDCYARLMVRIDEIKTSIYLIRQILDKMPSGPILHERFMRYLAKWKAYMERMKKIKFPPIFVSLRPPKGDSFARVECGRGEATCYIVSDGSTNPYRVRLVTPSFRNIIAFKYSMPGHRLADIPSIYGSLDYFPPGADR</sequence>
<protein>
    <submittedName>
        <fullName evidence="2">NADH-quinone oxidoreductase subunit D</fullName>
        <ecNumber evidence="2">1.6.5.11</ecNumber>
    </submittedName>
</protein>
<organism evidence="2 3">
    <name type="scientific">Thermoproteota archaeon</name>
    <dbReference type="NCBI Taxonomy" id="2056631"/>
    <lineage>
        <taxon>Archaea</taxon>
        <taxon>Thermoproteota</taxon>
    </lineage>
</organism>
<comment type="caution">
    <text evidence="2">The sequence shown here is derived from an EMBL/GenBank/DDBJ whole genome shotgun (WGS) entry which is preliminary data.</text>
</comment>
<dbReference type="GO" id="GO:0051287">
    <property type="term" value="F:NAD binding"/>
    <property type="evidence" value="ECO:0007669"/>
    <property type="project" value="InterPro"/>
</dbReference>
<evidence type="ECO:0000313" key="3">
    <source>
        <dbReference type="Proteomes" id="UP000278475"/>
    </source>
</evidence>
<dbReference type="EMBL" id="QMQV01000177">
    <property type="protein sequence ID" value="RLE46565.1"/>
    <property type="molecule type" value="Genomic_DNA"/>
</dbReference>
<dbReference type="Pfam" id="PF00346">
    <property type="entry name" value="Complex1_49kDa"/>
    <property type="match status" value="1"/>
</dbReference>
<accession>A0A497ELW6</accession>
<proteinExistence type="predicted"/>
<dbReference type="Proteomes" id="UP000278475">
    <property type="component" value="Unassembled WGS sequence"/>
</dbReference>
<keyword evidence="2" id="KW-0560">Oxidoreductase</keyword>
<dbReference type="InterPro" id="IPR022885">
    <property type="entry name" value="NDH1_su_D/H"/>
</dbReference>
<dbReference type="PANTHER" id="PTHR11993">
    <property type="entry name" value="NADH-UBIQUINONE OXIDOREDUCTASE 49 KDA SUBUNIT"/>
    <property type="match status" value="1"/>
</dbReference>
<reference evidence="2 3" key="1">
    <citation type="submission" date="2018-06" db="EMBL/GenBank/DDBJ databases">
        <title>Extensive metabolic versatility and redundancy in microbially diverse, dynamic hydrothermal sediments.</title>
        <authorList>
            <person name="Dombrowski N."/>
            <person name="Teske A."/>
            <person name="Baker B.J."/>
        </authorList>
    </citation>
    <scope>NUCLEOTIDE SEQUENCE [LARGE SCALE GENOMIC DNA]</scope>
    <source>
        <strain evidence="2">B66_G16</strain>
    </source>
</reference>
<evidence type="ECO:0000259" key="1">
    <source>
        <dbReference type="Pfam" id="PF00346"/>
    </source>
</evidence>
<dbReference type="Gene3D" id="1.10.645.10">
    <property type="entry name" value="Cytochrome-c3 Hydrogenase, chain B"/>
    <property type="match status" value="1"/>
</dbReference>